<dbReference type="InterPro" id="IPR003029">
    <property type="entry name" value="S1_domain"/>
</dbReference>
<dbReference type="SUPFAM" id="SSF50249">
    <property type="entry name" value="Nucleic acid-binding proteins"/>
    <property type="match status" value="4"/>
</dbReference>
<comment type="caution">
    <text evidence="10">The sequence shown here is derived from an EMBL/GenBank/DDBJ whole genome shotgun (WGS) entry which is preliminary data.</text>
</comment>
<keyword evidence="7 8" id="KW-0694">RNA-binding</keyword>
<dbReference type="CDD" id="cd04471">
    <property type="entry name" value="S1_RNase_R"/>
    <property type="match status" value="1"/>
</dbReference>
<dbReference type="PROSITE" id="PS01175">
    <property type="entry name" value="RIBONUCLEASE_II"/>
    <property type="match status" value="1"/>
</dbReference>
<evidence type="ECO:0000256" key="5">
    <source>
        <dbReference type="ARBA" id="ARBA00022801"/>
    </source>
</evidence>
<dbReference type="InterPro" id="IPR001900">
    <property type="entry name" value="RNase_II/R"/>
</dbReference>
<organism evidence="10 11">
    <name type="scientific">Gemella haemolysans</name>
    <dbReference type="NCBI Taxonomy" id="1379"/>
    <lineage>
        <taxon>Bacteria</taxon>
        <taxon>Bacillati</taxon>
        <taxon>Bacillota</taxon>
        <taxon>Bacilli</taxon>
        <taxon>Bacillales</taxon>
        <taxon>Gemellaceae</taxon>
        <taxon>Gemella</taxon>
    </lineage>
</organism>
<dbReference type="SMART" id="SM00316">
    <property type="entry name" value="S1"/>
    <property type="match status" value="1"/>
</dbReference>
<evidence type="ECO:0000313" key="11">
    <source>
        <dbReference type="Proteomes" id="UP000070355"/>
    </source>
</evidence>
<dbReference type="InterPro" id="IPR012340">
    <property type="entry name" value="NA-bd_OB-fold"/>
</dbReference>
<dbReference type="Pfam" id="PF17876">
    <property type="entry name" value="CSD2"/>
    <property type="match status" value="1"/>
</dbReference>
<gene>
    <name evidence="8" type="primary">rnr</name>
    <name evidence="10" type="ORF">HMPREF3186_00989</name>
</gene>
<dbReference type="GO" id="GO:0006402">
    <property type="term" value="P:mRNA catabolic process"/>
    <property type="evidence" value="ECO:0007669"/>
    <property type="project" value="TreeGrafter"/>
</dbReference>
<dbReference type="GO" id="GO:0003723">
    <property type="term" value="F:RNA binding"/>
    <property type="evidence" value="ECO:0007669"/>
    <property type="project" value="UniProtKB-UniRule"/>
</dbReference>
<feature type="domain" description="S1 motif" evidence="9">
    <location>
        <begin position="618"/>
        <end position="699"/>
    </location>
</feature>
<name>A0A133ZWB2_9BACL</name>
<comment type="similarity">
    <text evidence="8">Belongs to the RNR ribonuclease family. RNase R subfamily.</text>
</comment>
<sequence length="708" mass="81994">MLEKIEKIFKEEKVLSIEDLKEKLNIESAKDFVELVKNVGKLERKLAITQLLNEKFLYVKEALEIEGVIRLHQKGFAFVYSADLGIEVYVPKGFTQSAMTGDVVLVKVDSVYKDDRNLEGIVQKVLERNTKYTVGTLTNAKFFSFVKSDDKNIVKYIKITNAKNFNLVDGSKVLIEITDYSKVSFEDHKGIIIKSIGHKDDPGVDILSVIYKHNIPNEFPQEVLEQTEKISDEIKLEDKYRDCTNEMVVTIDGDDAKDLDDAISVVKTKKGYRLKVFIADVSRYVTEDSPLDKEAANRGCSVYLADRVVPMLPRKLSNNICSLNPHVLRYTICCDIDFNTKGYPESYDIYPAIIKSKGRLTYKKVNEVYAENKETIDEYKEYVPMLKTALELSTKIRANRETRGAIDFDKPESKVVVDENGEVLDIVLRERGISERLIEDFMLSANEVIGEHFYWMQVPFIYRIHEEPKMEKLRQFFDIAASLGYRTKGKIEEIEPYMLANMLRKFKGEVVETMLSTILLRTMNQARYSINNIGHFALATKYYTHFTSPIRRYPDLLVHRMIRTYLFNGDVSDQTIDNFITRLPDLAESSSEYEKRAVDCEREVDRMKKCEYMLKYQEQTFRGIVSSVTNFGVFITLERSNIEGLVHIKAMNDDYYTYDQKNMLLIGRRKKKVYRLGDEVIVKVANVDLENQEIDFKILKHKSLISKK</sequence>
<dbReference type="EC" id="3.1.13.1" evidence="8"/>
<dbReference type="PANTHER" id="PTHR23355:SF9">
    <property type="entry name" value="DIS3-LIKE EXONUCLEASE 2"/>
    <property type="match status" value="1"/>
</dbReference>
<dbReference type="Proteomes" id="UP000070355">
    <property type="component" value="Unassembled WGS sequence"/>
</dbReference>
<dbReference type="PROSITE" id="PS50126">
    <property type="entry name" value="S1"/>
    <property type="match status" value="1"/>
</dbReference>
<dbReference type="STRING" id="1379.HMPREF3186_00989"/>
<dbReference type="Gene3D" id="2.40.50.140">
    <property type="entry name" value="Nucleic acid-binding proteins"/>
    <property type="match status" value="2"/>
</dbReference>
<dbReference type="NCBIfam" id="TIGR02063">
    <property type="entry name" value="RNase_R"/>
    <property type="match status" value="1"/>
</dbReference>
<evidence type="ECO:0000256" key="2">
    <source>
        <dbReference type="ARBA" id="ARBA00004496"/>
    </source>
</evidence>
<dbReference type="AlphaFoldDB" id="A0A133ZWB2"/>
<dbReference type="InterPro" id="IPR050180">
    <property type="entry name" value="RNR_Ribonuclease"/>
</dbReference>
<evidence type="ECO:0000256" key="3">
    <source>
        <dbReference type="ARBA" id="ARBA00022490"/>
    </source>
</evidence>
<reference evidence="11" key="1">
    <citation type="submission" date="2016-01" db="EMBL/GenBank/DDBJ databases">
        <authorList>
            <person name="Mitreva M."/>
            <person name="Pepin K.H."/>
            <person name="Mihindukulasuriya K.A."/>
            <person name="Fulton R."/>
            <person name="Fronick C."/>
            <person name="O'Laughlin M."/>
            <person name="Miner T."/>
            <person name="Herter B."/>
            <person name="Rosa B.A."/>
            <person name="Cordes M."/>
            <person name="Tomlinson C."/>
            <person name="Wollam A."/>
            <person name="Palsikar V.B."/>
            <person name="Mardis E.R."/>
            <person name="Wilson R.K."/>
        </authorList>
    </citation>
    <scope>NUCLEOTIDE SEQUENCE [LARGE SCALE GENOMIC DNA]</scope>
    <source>
        <strain evidence="11">DNF01167</strain>
    </source>
</reference>
<evidence type="ECO:0000256" key="8">
    <source>
        <dbReference type="HAMAP-Rule" id="MF_01895"/>
    </source>
</evidence>
<dbReference type="SMART" id="SM00955">
    <property type="entry name" value="RNB"/>
    <property type="match status" value="1"/>
</dbReference>
<evidence type="ECO:0000313" key="10">
    <source>
        <dbReference type="EMBL" id="KXB59720.1"/>
    </source>
</evidence>
<keyword evidence="6 8" id="KW-0269">Exonuclease</keyword>
<dbReference type="RefSeq" id="WP_060914156.1">
    <property type="nucleotide sequence ID" value="NZ_KQ959957.1"/>
</dbReference>
<dbReference type="Pfam" id="PF00575">
    <property type="entry name" value="S1"/>
    <property type="match status" value="1"/>
</dbReference>
<dbReference type="InterPro" id="IPR011805">
    <property type="entry name" value="RNase_R"/>
</dbReference>
<proteinExistence type="inferred from homology"/>
<dbReference type="Pfam" id="PF00773">
    <property type="entry name" value="RNB"/>
    <property type="match status" value="1"/>
</dbReference>
<dbReference type="EMBL" id="LSDC01000064">
    <property type="protein sequence ID" value="KXB59720.1"/>
    <property type="molecule type" value="Genomic_DNA"/>
</dbReference>
<dbReference type="InterPro" id="IPR013223">
    <property type="entry name" value="RNase_B_OB_dom"/>
</dbReference>
<evidence type="ECO:0000259" key="9">
    <source>
        <dbReference type="PROSITE" id="PS50126"/>
    </source>
</evidence>
<comment type="function">
    <text evidence="8">3'-5' exoribonuclease that releases 5'-nucleoside monophosphates and is involved in maturation of structured RNAs.</text>
</comment>
<evidence type="ECO:0000256" key="4">
    <source>
        <dbReference type="ARBA" id="ARBA00022722"/>
    </source>
</evidence>
<dbReference type="HAMAP" id="MF_01895">
    <property type="entry name" value="RNase_R"/>
    <property type="match status" value="1"/>
</dbReference>
<dbReference type="InterPro" id="IPR004476">
    <property type="entry name" value="RNase_II/RNase_R"/>
</dbReference>
<keyword evidence="4 8" id="KW-0540">Nuclease</keyword>
<keyword evidence="5 8" id="KW-0378">Hydrolase</keyword>
<dbReference type="GO" id="GO:0008859">
    <property type="term" value="F:exoribonuclease II activity"/>
    <property type="evidence" value="ECO:0007669"/>
    <property type="project" value="UniProtKB-UniRule"/>
</dbReference>
<dbReference type="InterPro" id="IPR040476">
    <property type="entry name" value="CSD2"/>
</dbReference>
<dbReference type="InterPro" id="IPR022966">
    <property type="entry name" value="RNase_II/R_CS"/>
</dbReference>
<dbReference type="PANTHER" id="PTHR23355">
    <property type="entry name" value="RIBONUCLEASE"/>
    <property type="match status" value="1"/>
</dbReference>
<dbReference type="OrthoDB" id="9764149at2"/>
<comment type="catalytic activity">
    <reaction evidence="1 8">
        <text>Exonucleolytic cleavage in the 3'- to 5'-direction to yield nucleoside 5'-phosphates.</text>
        <dbReference type="EC" id="3.1.13.1"/>
    </reaction>
</comment>
<dbReference type="GO" id="GO:0005829">
    <property type="term" value="C:cytosol"/>
    <property type="evidence" value="ECO:0007669"/>
    <property type="project" value="TreeGrafter"/>
</dbReference>
<dbReference type="NCBIfam" id="TIGR00358">
    <property type="entry name" value="3_prime_RNase"/>
    <property type="match status" value="1"/>
</dbReference>
<comment type="subcellular location">
    <subcellularLocation>
        <location evidence="2 8">Cytoplasm</location>
    </subcellularLocation>
</comment>
<evidence type="ECO:0000256" key="1">
    <source>
        <dbReference type="ARBA" id="ARBA00001849"/>
    </source>
</evidence>
<dbReference type="PATRIC" id="fig|1379.3.peg.974"/>
<dbReference type="Pfam" id="PF08206">
    <property type="entry name" value="OB_RNB"/>
    <property type="match status" value="1"/>
</dbReference>
<protein>
    <recommendedName>
        <fullName evidence="8">Ribonuclease R</fullName>
        <shortName evidence="8">RNase R</shortName>
        <ecNumber evidence="8">3.1.13.1</ecNumber>
    </recommendedName>
</protein>
<accession>A0A133ZWB2</accession>
<keyword evidence="3 8" id="KW-0963">Cytoplasm</keyword>
<evidence type="ECO:0000256" key="7">
    <source>
        <dbReference type="ARBA" id="ARBA00022884"/>
    </source>
</evidence>
<evidence type="ECO:0000256" key="6">
    <source>
        <dbReference type="ARBA" id="ARBA00022839"/>
    </source>
</evidence>